<organism evidence="1 2">
    <name type="scientific">Camellia lanceoleosa</name>
    <dbReference type="NCBI Taxonomy" id="1840588"/>
    <lineage>
        <taxon>Eukaryota</taxon>
        <taxon>Viridiplantae</taxon>
        <taxon>Streptophyta</taxon>
        <taxon>Embryophyta</taxon>
        <taxon>Tracheophyta</taxon>
        <taxon>Spermatophyta</taxon>
        <taxon>Magnoliopsida</taxon>
        <taxon>eudicotyledons</taxon>
        <taxon>Gunneridae</taxon>
        <taxon>Pentapetalae</taxon>
        <taxon>asterids</taxon>
        <taxon>Ericales</taxon>
        <taxon>Theaceae</taxon>
        <taxon>Camellia</taxon>
    </lineage>
</organism>
<accession>A0ACC0FPZ4</accession>
<dbReference type="Proteomes" id="UP001060215">
    <property type="component" value="Chromosome 13"/>
</dbReference>
<dbReference type="EMBL" id="CM045770">
    <property type="protein sequence ID" value="KAI7990836.1"/>
    <property type="molecule type" value="Genomic_DNA"/>
</dbReference>
<evidence type="ECO:0000313" key="1">
    <source>
        <dbReference type="EMBL" id="KAI7990836.1"/>
    </source>
</evidence>
<evidence type="ECO:0000313" key="2">
    <source>
        <dbReference type="Proteomes" id="UP001060215"/>
    </source>
</evidence>
<name>A0ACC0FPZ4_9ERIC</name>
<keyword evidence="2" id="KW-1185">Reference proteome</keyword>
<protein>
    <submittedName>
        <fullName evidence="1">Uncharacterized protein</fullName>
    </submittedName>
</protein>
<sequence length="137" mass="15330">MATATTKVANIRRSNIEEDVAKDLAAYVANLSNEYIKETNKFTIAVAGGSLIHTLRFALMVLLMPHLFDLVHRCLDLNLHSSVAFLCPVIDLIGLYKEELGSVLIIKLSLIQISVILNCLWGGFWRLQWGRKSSFVV</sequence>
<gene>
    <name evidence="1" type="ORF">LOK49_LG12G00777</name>
</gene>
<comment type="caution">
    <text evidence="1">The sequence shown here is derived from an EMBL/GenBank/DDBJ whole genome shotgun (WGS) entry which is preliminary data.</text>
</comment>
<reference evidence="1 2" key="1">
    <citation type="journal article" date="2022" name="Plant J.">
        <title>Chromosome-level genome of Camellia lanceoleosa provides a valuable resource for understanding genome evolution and self-incompatibility.</title>
        <authorList>
            <person name="Gong W."/>
            <person name="Xiao S."/>
            <person name="Wang L."/>
            <person name="Liao Z."/>
            <person name="Chang Y."/>
            <person name="Mo W."/>
            <person name="Hu G."/>
            <person name="Li W."/>
            <person name="Zhao G."/>
            <person name="Zhu H."/>
            <person name="Hu X."/>
            <person name="Ji K."/>
            <person name="Xiang X."/>
            <person name="Song Q."/>
            <person name="Yuan D."/>
            <person name="Jin S."/>
            <person name="Zhang L."/>
        </authorList>
    </citation>
    <scope>NUCLEOTIDE SEQUENCE [LARGE SCALE GENOMIC DNA]</scope>
    <source>
        <strain evidence="1">SQ_2022a</strain>
    </source>
</reference>
<proteinExistence type="predicted"/>